<feature type="transmembrane region" description="Helical" evidence="9">
    <location>
        <begin position="12"/>
        <end position="37"/>
    </location>
</feature>
<dbReference type="Pfam" id="PF00664">
    <property type="entry name" value="ABC_membrane"/>
    <property type="match status" value="1"/>
</dbReference>
<feature type="transmembrane region" description="Helical" evidence="9">
    <location>
        <begin position="264"/>
        <end position="285"/>
    </location>
</feature>
<dbReference type="SUPFAM" id="SSF52540">
    <property type="entry name" value="P-loop containing nucleoside triphosphate hydrolases"/>
    <property type="match status" value="1"/>
</dbReference>
<dbReference type="RefSeq" id="WP_118320510.1">
    <property type="nucleotide sequence ID" value="NZ_QRVM01000057.1"/>
</dbReference>
<dbReference type="GO" id="GO:0005524">
    <property type="term" value="F:ATP binding"/>
    <property type="evidence" value="ECO:0007669"/>
    <property type="project" value="UniProtKB-KW"/>
</dbReference>
<dbReference type="Proteomes" id="UP000285274">
    <property type="component" value="Unassembled WGS sequence"/>
</dbReference>
<dbReference type="PANTHER" id="PTHR24223">
    <property type="entry name" value="ATP-BINDING CASSETTE SUB-FAMILY C"/>
    <property type="match status" value="1"/>
</dbReference>
<sequence>MIDVIKSSKLYFFLDVVIWFVAHNLPILIGLLIQTYFDGDNTIFIASCVCGLVLIRIVCILIGAKVDITAQHKWANFMYKKAYTAIEQSEIEAKQGEFINALNEDVNEIVGTISYMIDTACNLIYGIIVIVILGHIDIGLTAFVTLFPILAIGLNSLIKKRVEKYSIQSKEYSNRFSEELLNLLNHSREIRVSRKEDDYSNSLDEIVNQQKCIGFKFSVFKGLFSTFSSAVTDCNLIITIFWYMHFKTLSPGAYVLFITYSFDLSSLAIYMSTLIVSLQSTKVYIQDFYKKIENKKRNRIAIDDSILSKIEYNSINVLVGKNGSGKSMSLEYINTQLPNSVMLLENYHLMDVSKKENICLNQDMDYDNSFLEDIPNEHVGNDNLSGGQQFRMVLMRTLLTDAKIILIDNNFMSVDSKLREKIFEYLKKSGKTIIFTDHLYRNEYKEFSVIEV</sequence>
<dbReference type="EMBL" id="QRVM01000057">
    <property type="protein sequence ID" value="RGS44732.1"/>
    <property type="molecule type" value="Genomic_DNA"/>
</dbReference>
<keyword evidence="5" id="KW-0547">Nucleotide-binding</keyword>
<dbReference type="PROSITE" id="PS50929">
    <property type="entry name" value="ABC_TM1F"/>
    <property type="match status" value="1"/>
</dbReference>
<dbReference type="Gene3D" id="3.40.50.300">
    <property type="entry name" value="P-loop containing nucleotide triphosphate hydrolases"/>
    <property type="match status" value="1"/>
</dbReference>
<proteinExistence type="inferred from homology"/>
<organism evidence="11 12">
    <name type="scientific">Holdemanella biformis</name>
    <dbReference type="NCBI Taxonomy" id="1735"/>
    <lineage>
        <taxon>Bacteria</taxon>
        <taxon>Bacillati</taxon>
        <taxon>Bacillota</taxon>
        <taxon>Erysipelotrichia</taxon>
        <taxon>Erysipelotrichales</taxon>
        <taxon>Erysipelotrichaceae</taxon>
        <taxon>Holdemanella</taxon>
    </lineage>
</organism>
<protein>
    <submittedName>
        <fullName evidence="11">ABC transporter ATP-binding protein</fullName>
    </submittedName>
</protein>
<evidence type="ECO:0000259" key="10">
    <source>
        <dbReference type="PROSITE" id="PS50929"/>
    </source>
</evidence>
<keyword evidence="8 9" id="KW-0472">Membrane</keyword>
<evidence type="ECO:0000256" key="5">
    <source>
        <dbReference type="ARBA" id="ARBA00022741"/>
    </source>
</evidence>
<evidence type="ECO:0000256" key="8">
    <source>
        <dbReference type="ARBA" id="ARBA00023136"/>
    </source>
</evidence>
<evidence type="ECO:0000256" key="9">
    <source>
        <dbReference type="SAM" id="Phobius"/>
    </source>
</evidence>
<dbReference type="GO" id="GO:0140359">
    <property type="term" value="F:ABC-type transporter activity"/>
    <property type="evidence" value="ECO:0007669"/>
    <property type="project" value="InterPro"/>
</dbReference>
<dbReference type="PANTHER" id="PTHR24223:SF456">
    <property type="entry name" value="MULTIDRUG RESISTANCE-ASSOCIATED PROTEIN LETHAL(2)03659"/>
    <property type="match status" value="1"/>
</dbReference>
<feature type="transmembrane region" description="Helical" evidence="9">
    <location>
        <begin position="43"/>
        <end position="64"/>
    </location>
</feature>
<comment type="caution">
    <text evidence="11">The sequence shown here is derived from an EMBL/GenBank/DDBJ whole genome shotgun (WGS) entry which is preliminary data.</text>
</comment>
<evidence type="ECO:0000256" key="1">
    <source>
        <dbReference type="ARBA" id="ARBA00004651"/>
    </source>
</evidence>
<keyword evidence="3" id="KW-0813">Transport</keyword>
<evidence type="ECO:0000313" key="12">
    <source>
        <dbReference type="Proteomes" id="UP000285274"/>
    </source>
</evidence>
<name>A0A412IXB4_9FIRM</name>
<accession>A0A412IXB4</accession>
<keyword evidence="4 9" id="KW-0812">Transmembrane</keyword>
<feature type="domain" description="ABC transmembrane type-1" evidence="10">
    <location>
        <begin position="25"/>
        <end position="280"/>
    </location>
</feature>
<comment type="similarity">
    <text evidence="2">Belongs to the ABC transporter superfamily. ABCC family. Conjugate transporter (TC 3.A.1.208) subfamily.</text>
</comment>
<gene>
    <name evidence="11" type="ORF">DWX92_10040</name>
</gene>
<evidence type="ECO:0000256" key="2">
    <source>
        <dbReference type="ARBA" id="ARBA00009726"/>
    </source>
</evidence>
<dbReference type="InterPro" id="IPR036640">
    <property type="entry name" value="ABC1_TM_sf"/>
</dbReference>
<dbReference type="AlphaFoldDB" id="A0A412IXB4"/>
<evidence type="ECO:0000256" key="4">
    <source>
        <dbReference type="ARBA" id="ARBA00022692"/>
    </source>
</evidence>
<dbReference type="GO" id="GO:0005886">
    <property type="term" value="C:plasma membrane"/>
    <property type="evidence" value="ECO:0007669"/>
    <property type="project" value="UniProtKB-SubCell"/>
</dbReference>
<dbReference type="InterPro" id="IPR011527">
    <property type="entry name" value="ABC1_TM_dom"/>
</dbReference>
<evidence type="ECO:0000256" key="6">
    <source>
        <dbReference type="ARBA" id="ARBA00022840"/>
    </source>
</evidence>
<keyword evidence="7 9" id="KW-1133">Transmembrane helix</keyword>
<evidence type="ECO:0000256" key="7">
    <source>
        <dbReference type="ARBA" id="ARBA00022989"/>
    </source>
</evidence>
<reference evidence="11 12" key="1">
    <citation type="submission" date="2018-08" db="EMBL/GenBank/DDBJ databases">
        <title>A genome reference for cultivated species of the human gut microbiota.</title>
        <authorList>
            <person name="Zou Y."/>
            <person name="Xue W."/>
            <person name="Luo G."/>
        </authorList>
    </citation>
    <scope>NUCLEOTIDE SEQUENCE [LARGE SCALE GENOMIC DNA]</scope>
    <source>
        <strain evidence="11 12">AF22-10AC</strain>
    </source>
</reference>
<evidence type="ECO:0000313" key="11">
    <source>
        <dbReference type="EMBL" id="RGS44732.1"/>
    </source>
</evidence>
<feature type="transmembrane region" description="Helical" evidence="9">
    <location>
        <begin position="223"/>
        <end position="244"/>
    </location>
</feature>
<comment type="subcellular location">
    <subcellularLocation>
        <location evidence="1">Cell membrane</location>
        <topology evidence="1">Multi-pass membrane protein</topology>
    </subcellularLocation>
</comment>
<evidence type="ECO:0000256" key="3">
    <source>
        <dbReference type="ARBA" id="ARBA00022448"/>
    </source>
</evidence>
<dbReference type="InterPro" id="IPR027417">
    <property type="entry name" value="P-loop_NTPase"/>
</dbReference>
<dbReference type="Gene3D" id="1.20.1560.10">
    <property type="entry name" value="ABC transporter type 1, transmembrane domain"/>
    <property type="match status" value="1"/>
</dbReference>
<dbReference type="SUPFAM" id="SSF90123">
    <property type="entry name" value="ABC transporter transmembrane region"/>
    <property type="match status" value="1"/>
</dbReference>
<feature type="transmembrane region" description="Helical" evidence="9">
    <location>
        <begin position="140"/>
        <end position="158"/>
    </location>
</feature>
<feature type="transmembrane region" description="Helical" evidence="9">
    <location>
        <begin position="115"/>
        <end position="134"/>
    </location>
</feature>
<keyword evidence="6 11" id="KW-0067">ATP-binding</keyword>
<dbReference type="InterPro" id="IPR050173">
    <property type="entry name" value="ABC_transporter_C-like"/>
</dbReference>